<gene>
    <name evidence="1" type="primary">AVE020_2</name>
</gene>
<dbReference type="KEGG" id="vg:80399362"/>
<keyword evidence="1" id="KW-0946">Virion</keyword>
<organism evidence="1 2">
    <name type="scientific">ssRNA phage AVE020</name>
    <dbReference type="NCBI Taxonomy" id="2785992"/>
    <lineage>
        <taxon>Viruses</taxon>
        <taxon>Riboviria</taxon>
        <taxon>Orthornavirae</taxon>
        <taxon>Lenarviricota</taxon>
        <taxon>Leviviricetes</taxon>
        <taxon>Timlovirales</taxon>
        <taxon>Blumeviridae</taxon>
        <taxon>Alehndavirus</taxon>
        <taxon>Alehndavirus ruminicola</taxon>
    </lineage>
</organism>
<dbReference type="Proteomes" id="UP000677998">
    <property type="component" value="Segment"/>
</dbReference>
<evidence type="ECO:0000313" key="2">
    <source>
        <dbReference type="Proteomes" id="UP000677998"/>
    </source>
</evidence>
<accession>A0A8S5KXK5</accession>
<reference evidence="1" key="1">
    <citation type="submission" date="2020-09" db="EMBL/GenBank/DDBJ databases">
        <title>Leviviricetes taxonomy.</title>
        <authorList>
            <person name="Stockdale S.R."/>
            <person name="Callanan J."/>
            <person name="Adriaenssens E.M."/>
            <person name="Kuhn J.H."/>
            <person name="Rumnieks J."/>
            <person name="Shkoporov A."/>
            <person name="Draper L.A."/>
            <person name="Ross P."/>
            <person name="Hill C."/>
        </authorList>
    </citation>
    <scope>NUCLEOTIDE SEQUENCE</scope>
</reference>
<name>A0A8S5KXK5_9VIRU</name>
<sequence length="181" mass="20504">MAIVTILPFDTEGTKLAGLKPFYFDPATMTLDSDEPNECILRSATSPLDQQEYFTFGTTRITNVYDSVIPKETGKDGKQKPIMTISPQNQTARKDGVQILVKYFEVDKITDSEKPEFLKYSPQSWHIVGKIHIHEYSTLDDVSNKICRMIGMLFGSTLDTTRLNQLIRGQLRPTWTANPNP</sequence>
<keyword evidence="2" id="KW-1185">Reference proteome</keyword>
<dbReference type="GO" id="GO:0019028">
    <property type="term" value="C:viral capsid"/>
    <property type="evidence" value="ECO:0007669"/>
    <property type="project" value="UniProtKB-KW"/>
</dbReference>
<proteinExistence type="predicted"/>
<evidence type="ECO:0000313" key="1">
    <source>
        <dbReference type="EMBL" id="DAD49867.1"/>
    </source>
</evidence>
<dbReference type="GeneID" id="80399362"/>
<protein>
    <submittedName>
        <fullName evidence="1">Coat protein</fullName>
    </submittedName>
</protein>
<dbReference type="EMBL" id="BK013364">
    <property type="protein sequence ID" value="DAD49867.1"/>
    <property type="molecule type" value="Genomic_RNA"/>
</dbReference>
<keyword evidence="1" id="KW-0167">Capsid protein</keyword>
<dbReference type="RefSeq" id="YP_010770139.1">
    <property type="nucleotide sequence ID" value="NC_074175.1"/>
</dbReference>